<feature type="non-terminal residue" evidence="2">
    <location>
        <position position="49"/>
    </location>
</feature>
<evidence type="ECO:0000313" key="2">
    <source>
        <dbReference type="EMBL" id="CAA9402056.1"/>
    </source>
</evidence>
<name>A0A6J4P679_9ACTN</name>
<feature type="non-terminal residue" evidence="2">
    <location>
        <position position="1"/>
    </location>
</feature>
<evidence type="ECO:0000256" key="1">
    <source>
        <dbReference type="SAM" id="MobiDB-lite"/>
    </source>
</evidence>
<sequence>GTFERRHPDRLRPAGRWSAGHRGVRSDMRPGFDASDRRGAGEAFHRVRL</sequence>
<dbReference type="EMBL" id="CADCVA010000036">
    <property type="protein sequence ID" value="CAA9402056.1"/>
    <property type="molecule type" value="Genomic_DNA"/>
</dbReference>
<dbReference type="AlphaFoldDB" id="A0A6J4P679"/>
<proteinExistence type="predicted"/>
<feature type="compositionally biased region" description="Basic and acidic residues" evidence="1">
    <location>
        <begin position="1"/>
        <end position="12"/>
    </location>
</feature>
<feature type="compositionally biased region" description="Basic and acidic residues" evidence="1">
    <location>
        <begin position="24"/>
        <end position="49"/>
    </location>
</feature>
<accession>A0A6J4P679</accession>
<organism evidence="2">
    <name type="scientific">uncultured Rubrobacteraceae bacterium</name>
    <dbReference type="NCBI Taxonomy" id="349277"/>
    <lineage>
        <taxon>Bacteria</taxon>
        <taxon>Bacillati</taxon>
        <taxon>Actinomycetota</taxon>
        <taxon>Rubrobacteria</taxon>
        <taxon>Rubrobacterales</taxon>
        <taxon>Rubrobacteraceae</taxon>
        <taxon>environmental samples</taxon>
    </lineage>
</organism>
<protein>
    <submittedName>
        <fullName evidence="2">Uncharacterized protein</fullName>
    </submittedName>
</protein>
<feature type="region of interest" description="Disordered" evidence="1">
    <location>
        <begin position="1"/>
        <end position="49"/>
    </location>
</feature>
<reference evidence="2" key="1">
    <citation type="submission" date="2020-02" db="EMBL/GenBank/DDBJ databases">
        <authorList>
            <person name="Meier V. D."/>
        </authorList>
    </citation>
    <scope>NUCLEOTIDE SEQUENCE</scope>
    <source>
        <strain evidence="2">AVDCRST_MAG82</strain>
    </source>
</reference>
<gene>
    <name evidence="2" type="ORF">AVDCRST_MAG82-265</name>
</gene>